<feature type="binding site" evidence="9">
    <location>
        <position position="181"/>
    </location>
    <ligand>
        <name>chlorophyll a</name>
        <dbReference type="ChEBI" id="CHEBI:58416"/>
        <label>1</label>
    </ligand>
</feature>
<comment type="function">
    <text evidence="1">The light-harvesting complex (LHC) functions as a light receptor, it captures and delivers excitation energy to photosystems with which it is closely associated. Energy is transferred from the carotenoid and chlorophyll C (or B) to chlorophyll A and the photosynthetic reaction centers where it is used to synthesize ATP and reducing power.</text>
</comment>
<evidence type="ECO:0000256" key="10">
    <source>
        <dbReference type="SAM" id="SignalP"/>
    </source>
</evidence>
<gene>
    <name evidence="11" type="ORF">APAL1065_LOCUS13439</name>
</gene>
<feature type="chain" id="PRO_5031479399" description="Plastid light harvesting protein" evidence="10">
    <location>
        <begin position="18"/>
        <end position="210"/>
    </location>
</feature>
<name>A0A7S3DQ79_9STRA</name>
<evidence type="ECO:0008006" key="12">
    <source>
        <dbReference type="Google" id="ProtNLM"/>
    </source>
</evidence>
<accession>A0A7S3DQ79</accession>
<sequence length="210" mass="22365">MKYVAGLFALMASTASAFVPAAPQQSAVSSTTLFVDLEGMPGSTAPLKKFDPLGYANAGSEETFNWFRAAELKHSRVAMLATTGFILQAAGAHFPGFLSSDVTYESLSGLNPVDQWAAVPFAGKWQIIGTIGVAEIFAESQKPHYMMGGPLPELIWPKVDMSKVSPEVMATKQSRELNNGRLAMIAIMGFLSEHAIPGSVPALSGIEAFH</sequence>
<dbReference type="EMBL" id="HBHT01020045">
    <property type="protein sequence ID" value="CAD9968937.1"/>
    <property type="molecule type" value="Transcribed_RNA"/>
</dbReference>
<protein>
    <recommendedName>
        <fullName evidence="12">Plastid light harvesting protein</fullName>
    </recommendedName>
</protein>
<dbReference type="AlphaFoldDB" id="A0A7S3DQ79"/>
<keyword evidence="9" id="KW-0157">Chromophore</keyword>
<dbReference type="GO" id="GO:0016020">
    <property type="term" value="C:membrane"/>
    <property type="evidence" value="ECO:0007669"/>
    <property type="project" value="InterPro"/>
</dbReference>
<evidence type="ECO:0000256" key="1">
    <source>
        <dbReference type="ARBA" id="ARBA00004022"/>
    </source>
</evidence>
<evidence type="ECO:0000313" key="11">
    <source>
        <dbReference type="EMBL" id="CAD9968937.1"/>
    </source>
</evidence>
<evidence type="ECO:0000256" key="3">
    <source>
        <dbReference type="ARBA" id="ARBA00005933"/>
    </source>
</evidence>
<feature type="binding site" evidence="9">
    <location>
        <position position="74"/>
    </location>
    <ligand>
        <name>chlorophyll a</name>
        <dbReference type="ChEBI" id="CHEBI:58416"/>
        <label>1</label>
    </ligand>
</feature>
<keyword evidence="6" id="KW-0934">Plastid</keyword>
<keyword evidence="10" id="KW-0732">Signal</keyword>
<dbReference type="SUPFAM" id="SSF103511">
    <property type="entry name" value="Chlorophyll a-b binding protein"/>
    <property type="match status" value="1"/>
</dbReference>
<evidence type="ECO:0000256" key="8">
    <source>
        <dbReference type="ARBA" id="ARBA00044011"/>
    </source>
</evidence>
<evidence type="ECO:0000256" key="9">
    <source>
        <dbReference type="PIRSR" id="PIRSR601344-1"/>
    </source>
</evidence>
<dbReference type="InterPro" id="IPR022796">
    <property type="entry name" value="Chloroa_b-bind"/>
</dbReference>
<reference evidence="11" key="1">
    <citation type="submission" date="2021-01" db="EMBL/GenBank/DDBJ databases">
        <authorList>
            <person name="Corre E."/>
            <person name="Pelletier E."/>
            <person name="Niang G."/>
            <person name="Scheremetjew M."/>
            <person name="Finn R."/>
            <person name="Kale V."/>
            <person name="Holt S."/>
            <person name="Cochrane G."/>
            <person name="Meng A."/>
            <person name="Brown T."/>
            <person name="Cohen L."/>
        </authorList>
    </citation>
    <scope>NUCLEOTIDE SEQUENCE</scope>
    <source>
        <strain evidence="11">CCMP125</strain>
    </source>
</reference>
<feature type="binding site" description="axial binding residue" evidence="9">
    <location>
        <position position="76"/>
    </location>
    <ligand>
        <name>chlorophyll b</name>
        <dbReference type="ChEBI" id="CHEBI:61721"/>
        <label>1</label>
    </ligand>
    <ligandPart>
        <name>Mg</name>
        <dbReference type="ChEBI" id="CHEBI:25107"/>
    </ligandPart>
</feature>
<keyword evidence="5" id="KW-0602">Photosynthesis</keyword>
<dbReference type="GO" id="GO:0009765">
    <property type="term" value="P:photosynthesis, light harvesting"/>
    <property type="evidence" value="ECO:0007669"/>
    <property type="project" value="InterPro"/>
</dbReference>
<keyword evidence="7" id="KW-0437">Light-harvesting polypeptide</keyword>
<comment type="subcellular location">
    <subcellularLocation>
        <location evidence="2">Plastid</location>
        <location evidence="2">Chloroplast</location>
    </subcellularLocation>
</comment>
<evidence type="ECO:0000256" key="7">
    <source>
        <dbReference type="ARBA" id="ARBA00023243"/>
    </source>
</evidence>
<evidence type="ECO:0000256" key="4">
    <source>
        <dbReference type="ARBA" id="ARBA00022528"/>
    </source>
</evidence>
<evidence type="ECO:0000256" key="6">
    <source>
        <dbReference type="ARBA" id="ARBA00022640"/>
    </source>
</evidence>
<feature type="binding site" description="axial binding residue" evidence="9">
    <location>
        <position position="176"/>
    </location>
    <ligand>
        <name>chlorophyll b</name>
        <dbReference type="ChEBI" id="CHEBI:61721"/>
        <label>3</label>
    </ligand>
    <ligandPart>
        <name>Mg</name>
        <dbReference type="ChEBI" id="CHEBI:25107"/>
    </ligandPart>
</feature>
<organism evidence="11">
    <name type="scientific">Entomoneis paludosa</name>
    <dbReference type="NCBI Taxonomy" id="265537"/>
    <lineage>
        <taxon>Eukaryota</taxon>
        <taxon>Sar</taxon>
        <taxon>Stramenopiles</taxon>
        <taxon>Ochrophyta</taxon>
        <taxon>Bacillariophyta</taxon>
        <taxon>Bacillariophyceae</taxon>
        <taxon>Bacillariophycidae</taxon>
        <taxon>Entomoneidaceae</taxon>
        <taxon>Entomoneis</taxon>
    </lineage>
</organism>
<dbReference type="GO" id="GO:0009507">
    <property type="term" value="C:chloroplast"/>
    <property type="evidence" value="ECO:0007669"/>
    <property type="project" value="UniProtKB-SubCell"/>
</dbReference>
<evidence type="ECO:0000256" key="5">
    <source>
        <dbReference type="ARBA" id="ARBA00022531"/>
    </source>
</evidence>
<dbReference type="InterPro" id="IPR001344">
    <property type="entry name" value="Chloro_AB-bd_pln"/>
</dbReference>
<dbReference type="Pfam" id="PF00504">
    <property type="entry name" value="Chloroa_b-bind"/>
    <property type="match status" value="1"/>
</dbReference>
<keyword evidence="4" id="KW-0150">Chloroplast</keyword>
<dbReference type="GO" id="GO:0030076">
    <property type="term" value="C:light-harvesting complex"/>
    <property type="evidence" value="ECO:0007669"/>
    <property type="project" value="UniProtKB-KW"/>
</dbReference>
<feature type="binding site" evidence="9">
    <location>
        <position position="179"/>
    </location>
    <ligand>
        <name>chlorophyll a</name>
        <dbReference type="ChEBI" id="CHEBI:58416"/>
        <label>1</label>
    </ligand>
</feature>
<feature type="signal peptide" evidence="10">
    <location>
        <begin position="1"/>
        <end position="17"/>
    </location>
</feature>
<keyword evidence="9" id="KW-0148">Chlorophyll</keyword>
<dbReference type="Gene3D" id="1.10.3460.10">
    <property type="entry name" value="Chlorophyll a/b binding protein domain"/>
    <property type="match status" value="1"/>
</dbReference>
<evidence type="ECO:0000256" key="2">
    <source>
        <dbReference type="ARBA" id="ARBA00004229"/>
    </source>
</evidence>
<dbReference type="PANTHER" id="PTHR21649">
    <property type="entry name" value="CHLOROPHYLL A/B BINDING PROTEIN"/>
    <property type="match status" value="1"/>
</dbReference>
<comment type="subunit">
    <text evidence="8">The LHC complex of chromophytic algae is composed of fucoxanthin, chlorophyll A and C bound non-covalently by fucoxanthin chlorophyll proteins (FCPs). The ratio of the pigments in LHC; fucoxanthin: chlorophyll C: chlorophyll A; (0.6-1): (0.1-0.3): (1).</text>
</comment>
<comment type="similarity">
    <text evidence="3">Belongs to the fucoxanthin chlorophyll protein family.</text>
</comment>
<dbReference type="GO" id="GO:0016168">
    <property type="term" value="F:chlorophyll binding"/>
    <property type="evidence" value="ECO:0007669"/>
    <property type="project" value="UniProtKB-KW"/>
</dbReference>
<feature type="binding site" evidence="9">
    <location>
        <position position="71"/>
    </location>
    <ligand>
        <name>chlorophyll a</name>
        <dbReference type="ChEBI" id="CHEBI:58416"/>
        <label>1</label>
    </ligand>
</feature>
<proteinExistence type="inferred from homology"/>